<dbReference type="AlphaFoldDB" id="A0A0D0D3U4"/>
<keyword evidence="2" id="KW-1185">Reference proteome</keyword>
<organism evidence="1 2">
    <name type="scientific">Collybiopsis luxurians FD-317 M1</name>
    <dbReference type="NCBI Taxonomy" id="944289"/>
    <lineage>
        <taxon>Eukaryota</taxon>
        <taxon>Fungi</taxon>
        <taxon>Dikarya</taxon>
        <taxon>Basidiomycota</taxon>
        <taxon>Agaricomycotina</taxon>
        <taxon>Agaricomycetes</taxon>
        <taxon>Agaricomycetidae</taxon>
        <taxon>Agaricales</taxon>
        <taxon>Marasmiineae</taxon>
        <taxon>Omphalotaceae</taxon>
        <taxon>Collybiopsis</taxon>
        <taxon>Collybiopsis luxurians</taxon>
    </lineage>
</organism>
<proteinExistence type="predicted"/>
<dbReference type="Proteomes" id="UP000053593">
    <property type="component" value="Unassembled WGS sequence"/>
</dbReference>
<dbReference type="EMBL" id="KN834762">
    <property type="protein sequence ID" value="KIK63948.1"/>
    <property type="molecule type" value="Genomic_DNA"/>
</dbReference>
<feature type="non-terminal residue" evidence="1">
    <location>
        <position position="83"/>
    </location>
</feature>
<name>A0A0D0D3U4_9AGAR</name>
<evidence type="ECO:0000313" key="2">
    <source>
        <dbReference type="Proteomes" id="UP000053593"/>
    </source>
</evidence>
<dbReference type="HOGENOM" id="CLU_2549130_0_0_1"/>
<protein>
    <submittedName>
        <fullName evidence="1">Uncharacterized protein</fullName>
    </submittedName>
</protein>
<sequence>SSNCRSSGAQLIVCLCTGSNPSTVRQNARVNNELHEKSNYESVSEYSVIWLNRFLAFQIASKRTPHHTLHARSRCQTSAEHEN</sequence>
<reference evidence="1 2" key="1">
    <citation type="submission" date="2014-04" db="EMBL/GenBank/DDBJ databases">
        <title>Evolutionary Origins and Diversification of the Mycorrhizal Mutualists.</title>
        <authorList>
            <consortium name="DOE Joint Genome Institute"/>
            <consortium name="Mycorrhizal Genomics Consortium"/>
            <person name="Kohler A."/>
            <person name="Kuo A."/>
            <person name="Nagy L.G."/>
            <person name="Floudas D."/>
            <person name="Copeland A."/>
            <person name="Barry K.W."/>
            <person name="Cichocki N."/>
            <person name="Veneault-Fourrey C."/>
            <person name="LaButti K."/>
            <person name="Lindquist E.A."/>
            <person name="Lipzen A."/>
            <person name="Lundell T."/>
            <person name="Morin E."/>
            <person name="Murat C."/>
            <person name="Riley R."/>
            <person name="Ohm R."/>
            <person name="Sun H."/>
            <person name="Tunlid A."/>
            <person name="Henrissat B."/>
            <person name="Grigoriev I.V."/>
            <person name="Hibbett D.S."/>
            <person name="Martin F."/>
        </authorList>
    </citation>
    <scope>NUCLEOTIDE SEQUENCE [LARGE SCALE GENOMIC DNA]</scope>
    <source>
        <strain evidence="1 2">FD-317 M1</strain>
    </source>
</reference>
<accession>A0A0D0D3U4</accession>
<gene>
    <name evidence="1" type="ORF">GYMLUDRAFT_94876</name>
</gene>
<evidence type="ECO:0000313" key="1">
    <source>
        <dbReference type="EMBL" id="KIK63948.1"/>
    </source>
</evidence>